<accession>A0A7W7VWP1</accession>
<evidence type="ECO:0000313" key="3">
    <source>
        <dbReference type="Proteomes" id="UP000540506"/>
    </source>
</evidence>
<dbReference type="InterPro" id="IPR000835">
    <property type="entry name" value="HTH_MarR-typ"/>
</dbReference>
<proteinExistence type="predicted"/>
<dbReference type="AlphaFoldDB" id="A0A7W7VWP1"/>
<dbReference type="GO" id="GO:0006950">
    <property type="term" value="P:response to stress"/>
    <property type="evidence" value="ECO:0007669"/>
    <property type="project" value="TreeGrafter"/>
</dbReference>
<dbReference type="PANTHER" id="PTHR33164">
    <property type="entry name" value="TRANSCRIPTIONAL REGULATOR, MARR FAMILY"/>
    <property type="match status" value="1"/>
</dbReference>
<dbReference type="PRINTS" id="PR00598">
    <property type="entry name" value="HTHMARR"/>
</dbReference>
<dbReference type="InterPro" id="IPR036388">
    <property type="entry name" value="WH-like_DNA-bd_sf"/>
</dbReference>
<keyword evidence="2" id="KW-0238">DNA-binding</keyword>
<dbReference type="GO" id="GO:0003700">
    <property type="term" value="F:DNA-binding transcription factor activity"/>
    <property type="evidence" value="ECO:0007669"/>
    <property type="project" value="InterPro"/>
</dbReference>
<reference evidence="2 3" key="1">
    <citation type="submission" date="2020-08" db="EMBL/GenBank/DDBJ databases">
        <title>Sequencing the genomes of 1000 actinobacteria strains.</title>
        <authorList>
            <person name="Klenk H.-P."/>
        </authorList>
    </citation>
    <scope>NUCLEOTIDE SEQUENCE [LARGE SCALE GENOMIC DNA]</scope>
    <source>
        <strain evidence="2 3">DSM 41654</strain>
    </source>
</reference>
<keyword evidence="3" id="KW-1185">Reference proteome</keyword>
<dbReference type="SUPFAM" id="SSF46785">
    <property type="entry name" value="Winged helix' DNA-binding domain"/>
    <property type="match status" value="1"/>
</dbReference>
<dbReference type="PANTHER" id="PTHR33164:SF104">
    <property type="entry name" value="TRANSCRIPTIONAL REGULATORY PROTEIN"/>
    <property type="match status" value="1"/>
</dbReference>
<protein>
    <submittedName>
        <fullName evidence="2">DNA-binding MarR family transcriptional regulator</fullName>
    </submittedName>
</protein>
<dbReference type="InterPro" id="IPR039422">
    <property type="entry name" value="MarR/SlyA-like"/>
</dbReference>
<sequence length="171" mass="18831">MDQSEQQPAAAGVDAVDAIIEQWRVARPDLQTDAMAVFGRIYRLARIMGDRIEKIYQEYGISRGEFDVLATLRRAPAPHTLSPRQLTATLMLTTGGMTGRLDKLERGGLVVRSPDPADRRGLRITLTNAGRAVVDQAATAGLTEQQRALTPLNGEQTQQLNELLRLLLIDI</sequence>
<dbReference type="EMBL" id="JACHJV010000001">
    <property type="protein sequence ID" value="MBB4924735.1"/>
    <property type="molecule type" value="Genomic_DNA"/>
</dbReference>
<dbReference type="GO" id="GO:0003677">
    <property type="term" value="F:DNA binding"/>
    <property type="evidence" value="ECO:0007669"/>
    <property type="project" value="UniProtKB-KW"/>
</dbReference>
<organism evidence="2 3">
    <name type="scientific">Kitasatospora kifunensis</name>
    <name type="common">Streptomyces kifunensis</name>
    <dbReference type="NCBI Taxonomy" id="58351"/>
    <lineage>
        <taxon>Bacteria</taxon>
        <taxon>Bacillati</taxon>
        <taxon>Actinomycetota</taxon>
        <taxon>Actinomycetes</taxon>
        <taxon>Kitasatosporales</taxon>
        <taxon>Streptomycetaceae</taxon>
        <taxon>Kitasatospora</taxon>
    </lineage>
</organism>
<dbReference type="Proteomes" id="UP000540506">
    <property type="component" value="Unassembled WGS sequence"/>
</dbReference>
<feature type="domain" description="HTH marR-type" evidence="1">
    <location>
        <begin position="34"/>
        <end position="169"/>
    </location>
</feature>
<gene>
    <name evidence="2" type="ORF">FHR34_003728</name>
</gene>
<evidence type="ECO:0000313" key="2">
    <source>
        <dbReference type="EMBL" id="MBB4924735.1"/>
    </source>
</evidence>
<name>A0A7W7VWP1_KITKI</name>
<dbReference type="PROSITE" id="PS50995">
    <property type="entry name" value="HTH_MARR_2"/>
    <property type="match status" value="1"/>
</dbReference>
<evidence type="ECO:0000259" key="1">
    <source>
        <dbReference type="PROSITE" id="PS50995"/>
    </source>
</evidence>
<dbReference type="Gene3D" id="1.10.10.10">
    <property type="entry name" value="Winged helix-like DNA-binding domain superfamily/Winged helix DNA-binding domain"/>
    <property type="match status" value="1"/>
</dbReference>
<dbReference type="SMART" id="SM00347">
    <property type="entry name" value="HTH_MARR"/>
    <property type="match status" value="1"/>
</dbReference>
<dbReference type="RefSeq" id="WP_184936637.1">
    <property type="nucleotide sequence ID" value="NZ_JACHJV010000001.1"/>
</dbReference>
<dbReference type="InterPro" id="IPR036390">
    <property type="entry name" value="WH_DNA-bd_sf"/>
</dbReference>
<comment type="caution">
    <text evidence="2">The sequence shown here is derived from an EMBL/GenBank/DDBJ whole genome shotgun (WGS) entry which is preliminary data.</text>
</comment>
<dbReference type="Pfam" id="PF12802">
    <property type="entry name" value="MarR_2"/>
    <property type="match status" value="1"/>
</dbReference>